<dbReference type="AlphaFoldDB" id="A0A1P8F9C2"/>
<dbReference type="STRING" id="1839801.Dform_01750"/>
<reference evidence="2" key="1">
    <citation type="submission" date="2016-11" db="EMBL/GenBank/DDBJ databases">
        <title>Dehalogenimonas formicexedens sp. nov., a chlorinated alkane respiring bacterium isolated from contaminated groundwater.</title>
        <authorList>
            <person name="Key T.A."/>
            <person name="Bowman K.S."/>
            <person name="Lee I."/>
            <person name="Chun J."/>
            <person name="Albuquerque L."/>
            <person name="da Costa M.S."/>
            <person name="Rainey F.A."/>
            <person name="Moe W.M."/>
        </authorList>
    </citation>
    <scope>NUCLEOTIDE SEQUENCE [LARGE SCALE GENOMIC DNA]</scope>
    <source>
        <strain evidence="2">NSZ-14</strain>
    </source>
</reference>
<dbReference type="EMBL" id="CP018258">
    <property type="protein sequence ID" value="APV45069.1"/>
    <property type="molecule type" value="Genomic_DNA"/>
</dbReference>
<protein>
    <submittedName>
        <fullName evidence="1">Uncharacterized protein</fullName>
    </submittedName>
</protein>
<keyword evidence="2" id="KW-1185">Reference proteome</keyword>
<gene>
    <name evidence="1" type="ORF">Dform_01750</name>
</gene>
<name>A0A1P8F9C2_9CHLR</name>
<dbReference type="RefSeq" id="WP_076004654.1">
    <property type="nucleotide sequence ID" value="NZ_CP018258.1"/>
</dbReference>
<evidence type="ECO:0000313" key="1">
    <source>
        <dbReference type="EMBL" id="APV45069.1"/>
    </source>
</evidence>
<evidence type="ECO:0000313" key="2">
    <source>
        <dbReference type="Proteomes" id="UP000185934"/>
    </source>
</evidence>
<dbReference type="KEGG" id="dfo:Dform_01750"/>
<organism evidence="1 2">
    <name type="scientific">Dehalogenimonas formicexedens</name>
    <dbReference type="NCBI Taxonomy" id="1839801"/>
    <lineage>
        <taxon>Bacteria</taxon>
        <taxon>Bacillati</taxon>
        <taxon>Chloroflexota</taxon>
        <taxon>Dehalococcoidia</taxon>
        <taxon>Dehalococcoidales</taxon>
        <taxon>Dehalococcoidaceae</taxon>
        <taxon>Dehalogenimonas</taxon>
    </lineage>
</organism>
<sequence length="70" mass="7931">MKEQRIPELGEHADRGFRLENLDDHMVALYHEDEELGVFSQIGATAESIQKECARHLTARHGGEGIEKTE</sequence>
<dbReference type="Proteomes" id="UP000185934">
    <property type="component" value="Chromosome"/>
</dbReference>
<proteinExistence type="predicted"/>
<accession>A0A1P8F9C2</accession>